<reference evidence="1 2" key="1">
    <citation type="submission" date="2016-03" db="EMBL/GenBank/DDBJ databases">
        <authorList>
            <person name="Devillers H."/>
        </authorList>
    </citation>
    <scope>NUCLEOTIDE SEQUENCE [LARGE SCALE GENOMIC DNA]</scope>
    <source>
        <strain evidence="1">CBS 6772</strain>
    </source>
</reference>
<dbReference type="EMBL" id="LT598492">
    <property type="protein sequence ID" value="SCW01274.1"/>
    <property type="molecule type" value="Genomic_DNA"/>
</dbReference>
<accession>A0A1G4MBZ5</accession>
<dbReference type="OMA" id="CCHESAD"/>
<dbReference type="AlphaFoldDB" id="A0A1G4MBZ5"/>
<organism evidence="1 2">
    <name type="scientific">Lachancea fermentati</name>
    <name type="common">Zygosaccharomyces fermentati</name>
    <dbReference type="NCBI Taxonomy" id="4955"/>
    <lineage>
        <taxon>Eukaryota</taxon>
        <taxon>Fungi</taxon>
        <taxon>Dikarya</taxon>
        <taxon>Ascomycota</taxon>
        <taxon>Saccharomycotina</taxon>
        <taxon>Saccharomycetes</taxon>
        <taxon>Saccharomycetales</taxon>
        <taxon>Saccharomycetaceae</taxon>
        <taxon>Lachancea</taxon>
    </lineage>
</organism>
<name>A0A1G4MBZ5_LACFM</name>
<gene>
    <name evidence="1" type="ORF">LAFE_0D08966G</name>
</gene>
<protein>
    <submittedName>
        <fullName evidence="1">LAFE_0D08966g1_1</fullName>
    </submittedName>
</protein>
<dbReference type="OrthoDB" id="4035536at2759"/>
<proteinExistence type="predicted"/>
<evidence type="ECO:0000313" key="1">
    <source>
        <dbReference type="EMBL" id="SCW01274.1"/>
    </source>
</evidence>
<evidence type="ECO:0000313" key="2">
    <source>
        <dbReference type="Proteomes" id="UP000190831"/>
    </source>
</evidence>
<dbReference type="Proteomes" id="UP000190831">
    <property type="component" value="Chromosome D"/>
</dbReference>
<keyword evidence="2" id="KW-1185">Reference proteome</keyword>
<sequence length="249" mass="28171">MAEIARAILSRLCISFMKLGRGKWEFYAINEKLSDDSIDEIIQRVTSEGWEYQREHHDLGSLGVDHLYIQRSYGHDAKIAIVWDSSKINEDFQTIFCCHESADMTYSETLPTLTSVFRNWISGNYRIIMQDIVLGNPEKIRIADSVLKETVVGVKLVYNVVTEAKNLKKIEIDVGRGDASSLCNTNTDHPLSGGIIPYIHSKTGMHCDKIPLSEIKLSNVVTILTDSVILHQHFDLEKIVCILFDSVNI</sequence>